<protein>
    <submittedName>
        <fullName evidence="1">Uncharacterized protein</fullName>
    </submittedName>
</protein>
<dbReference type="Proteomes" id="UP000726170">
    <property type="component" value="Unassembled WGS sequence"/>
</dbReference>
<dbReference type="EMBL" id="JAHLQF010000001">
    <property type="protein sequence ID" value="MBU5483737.1"/>
    <property type="molecule type" value="Genomic_DNA"/>
</dbReference>
<proteinExistence type="predicted"/>
<sequence length="152" mass="18219">MKQEEFFDFLEECYLEMLQKQDNLIKDYNITEYDEYWYNQRRKVLQFKNNDIVQLEFSTIFIGTWAHKKNTWLWAWANSGMTEEIREDSEQIKELANLTGNDIFIEPHFQCDEEMAYEITALAVHQLNALGVYRVPGELSNLFIAIMKKNEI</sequence>
<dbReference type="RefSeq" id="WP_216438092.1">
    <property type="nucleotide sequence ID" value="NZ_JAHLQF010000001.1"/>
</dbReference>
<name>A0ABS6EEU8_9CLOT</name>
<reference evidence="1 2" key="1">
    <citation type="submission" date="2021-06" db="EMBL/GenBank/DDBJ databases">
        <authorList>
            <person name="Sun Q."/>
            <person name="Li D."/>
        </authorList>
    </citation>
    <scope>NUCLEOTIDE SEQUENCE [LARGE SCALE GENOMIC DNA]</scope>
    <source>
        <strain evidence="1 2">MSJ-11</strain>
    </source>
</reference>
<keyword evidence="2" id="KW-1185">Reference proteome</keyword>
<organism evidence="1 2">
    <name type="scientific">Clostridium mobile</name>
    <dbReference type="NCBI Taxonomy" id="2841512"/>
    <lineage>
        <taxon>Bacteria</taxon>
        <taxon>Bacillati</taxon>
        <taxon>Bacillota</taxon>
        <taxon>Clostridia</taxon>
        <taxon>Eubacteriales</taxon>
        <taxon>Clostridiaceae</taxon>
        <taxon>Clostridium</taxon>
    </lineage>
</organism>
<dbReference type="InterPro" id="IPR049249">
    <property type="entry name" value="DUF6882"/>
</dbReference>
<gene>
    <name evidence="1" type="ORF">KQI86_05295</name>
</gene>
<evidence type="ECO:0000313" key="1">
    <source>
        <dbReference type="EMBL" id="MBU5483737.1"/>
    </source>
</evidence>
<evidence type="ECO:0000313" key="2">
    <source>
        <dbReference type="Proteomes" id="UP000726170"/>
    </source>
</evidence>
<dbReference type="Pfam" id="PF21813">
    <property type="entry name" value="DUF6882"/>
    <property type="match status" value="1"/>
</dbReference>
<comment type="caution">
    <text evidence="1">The sequence shown here is derived from an EMBL/GenBank/DDBJ whole genome shotgun (WGS) entry which is preliminary data.</text>
</comment>
<accession>A0ABS6EEU8</accession>